<sequence>MTFDETPPPSKTSPLVDDDLDEDKAIKITEKKNLEDDIMDETLEIDEIVNIKESRNHPLENIIGNLNQRTLTLDIMFSVCLCARFQEAPETSHLKAVKRIFRYIKGTMHLGLRYPKGTIIETVVYADSDHAGDYVERKSTSGIFTFVGCCLTSWFSKKQTALAISTTEAEYVSAGKACQQALWMKEALIDYDVLLNDVPIMCDNKEFGQILKIPFKGHVSYTDMWLLDYLSLSAPSKGRYKTTPPSPQVIKSLIQILRQTQAILTKNKKTIIVDENEILTHENQTHMKPWVDIIRENAICLGGYRDHVFACLCHMLYCIESSSPYNLAFFILKRIKKTRNKPKELLPYGMLLSRLFKHVMSIFPKLATDNYLLFNHVMHPLAPHYEQKMRSYHGKKRPRKLNASSSFATQNHPSSSLPLDAMIDENDNESSHPNSSSPSQQVSSLSTIISRGRQNPSHESHNLDTFLSETINLQTQQRDAHREGLSDLILSFSSHIPSLSSAREEHSYSSRNEELISDLSSLLLKEILAFIRELGHGGEIKMITDVNINKLHQPWRSFAAVINKCLSDVVYQVKHKDAKKSNEMYYPRFKKVIVNFFMTKDQSIPRRNKNTQQYGAILPIELTNEAVKNSKSYKEYYAITSGAESPKTNASVRKKQSSSDTKMPPPTAKGKRHKTIEMVDKPTKEKQPAKSSIAKGLTVLLEVALTEAEQIKLATKRSLTQTHISHAIESGVDEGTGIIPGVPDVPAYESNDEEISWKSSGDDNDDDDQDEQSNDDDQEDQDDVDQEDQDDDDQGDQGDDDDKQSDSDDDDDDFVHPKFSTHDEEAKDEESFDPIVRTPSHNDDDEDNDEDSDKMNVEGDEGANEEGDTDELYRNVNIHLEGKDIQMADVQTTQVIENTHVTLTLVNPDVQQQSSSVSSCFVSNMLNPSPDTENEDFINKLDENIQKIIKEQVKEQVKVQPLSELELKKILIEKMESNMSIHRSDEQKNLYKALVDAYECDKLILDTYGDTVTLKRRRDDADKDEEPSAGSNRGLREDEKEKNHCQPVYKMKRHPRQLEFETGATDDQPVEEASYHPHWFQKQAKPLTPDRPWNKTLSATPGHIQPWISNLAKKADSRNSFNELMDTTVDFSAFVMNRLKVDTLNPKLLAGPTYEQMKGSCKSLVEMEFFLEEVYKAITDQLDWNNPEGHIVIQRRVEDLQLGVESYQKKLNLTNPDTYRSYLKRKEAYTAYSNPRGFIYKNKDKQNRLMRIDELHKFSDNTLNDVHTALDDRLKGIRMQYLP</sequence>
<protein>
    <submittedName>
        <fullName evidence="2">Copia protein</fullName>
    </submittedName>
</protein>
<proteinExistence type="predicted"/>
<name>A0A6L2P3T7_TANCI</name>
<feature type="compositionally biased region" description="Basic and acidic residues" evidence="1">
    <location>
        <begin position="1034"/>
        <end position="1044"/>
    </location>
</feature>
<dbReference type="EMBL" id="BKCJ010010587">
    <property type="protein sequence ID" value="GEU92259.1"/>
    <property type="molecule type" value="Genomic_DNA"/>
</dbReference>
<dbReference type="PANTHER" id="PTHR11439">
    <property type="entry name" value="GAG-POL-RELATED RETROTRANSPOSON"/>
    <property type="match status" value="1"/>
</dbReference>
<dbReference type="CDD" id="cd09272">
    <property type="entry name" value="RNase_HI_RT_Ty1"/>
    <property type="match status" value="1"/>
</dbReference>
<organism evidence="2">
    <name type="scientific">Tanacetum cinerariifolium</name>
    <name type="common">Dalmatian daisy</name>
    <name type="synonym">Chrysanthemum cinerariifolium</name>
    <dbReference type="NCBI Taxonomy" id="118510"/>
    <lineage>
        <taxon>Eukaryota</taxon>
        <taxon>Viridiplantae</taxon>
        <taxon>Streptophyta</taxon>
        <taxon>Embryophyta</taxon>
        <taxon>Tracheophyta</taxon>
        <taxon>Spermatophyta</taxon>
        <taxon>Magnoliopsida</taxon>
        <taxon>eudicotyledons</taxon>
        <taxon>Gunneridae</taxon>
        <taxon>Pentapetalae</taxon>
        <taxon>asterids</taxon>
        <taxon>campanulids</taxon>
        <taxon>Asterales</taxon>
        <taxon>Asteraceae</taxon>
        <taxon>Asteroideae</taxon>
        <taxon>Anthemideae</taxon>
        <taxon>Anthemidinae</taxon>
        <taxon>Tanacetum</taxon>
    </lineage>
</organism>
<feature type="region of interest" description="Disordered" evidence="1">
    <location>
        <begin position="389"/>
        <end position="461"/>
    </location>
</feature>
<comment type="caution">
    <text evidence="2">The sequence shown here is derived from an EMBL/GenBank/DDBJ whole genome shotgun (WGS) entry which is preliminary data.</text>
</comment>
<feature type="region of interest" description="Disordered" evidence="1">
    <location>
        <begin position="645"/>
        <end position="691"/>
    </location>
</feature>
<gene>
    <name evidence="2" type="ORF">Tci_064237</name>
</gene>
<feature type="compositionally biased region" description="Acidic residues" evidence="1">
    <location>
        <begin position="762"/>
        <end position="813"/>
    </location>
</feature>
<feature type="compositionally biased region" description="Basic residues" evidence="1">
    <location>
        <begin position="390"/>
        <end position="400"/>
    </location>
</feature>
<feature type="region of interest" description="Disordered" evidence="1">
    <location>
        <begin position="1017"/>
        <end position="1071"/>
    </location>
</feature>
<evidence type="ECO:0000256" key="1">
    <source>
        <dbReference type="SAM" id="MobiDB-lite"/>
    </source>
</evidence>
<feature type="region of interest" description="Disordered" evidence="1">
    <location>
        <begin position="731"/>
        <end position="871"/>
    </location>
</feature>
<accession>A0A6L2P3T7</accession>
<feature type="compositionally biased region" description="Polar residues" evidence="1">
    <location>
        <begin position="402"/>
        <end position="417"/>
    </location>
</feature>
<feature type="compositionally biased region" description="Acidic residues" evidence="1">
    <location>
        <begin position="843"/>
        <end position="870"/>
    </location>
</feature>
<dbReference type="PANTHER" id="PTHR11439:SF483">
    <property type="entry name" value="PEPTIDE SYNTHASE GLIP-LIKE, PUTATIVE (AFU_ORTHOLOGUE AFUA_3G12920)-RELATED"/>
    <property type="match status" value="1"/>
</dbReference>
<reference evidence="2" key="1">
    <citation type="journal article" date="2019" name="Sci. Rep.">
        <title>Draft genome of Tanacetum cinerariifolium, the natural source of mosquito coil.</title>
        <authorList>
            <person name="Yamashiro T."/>
            <person name="Shiraishi A."/>
            <person name="Satake H."/>
            <person name="Nakayama K."/>
        </authorList>
    </citation>
    <scope>NUCLEOTIDE SEQUENCE</scope>
</reference>
<feature type="compositionally biased region" description="Basic and acidic residues" evidence="1">
    <location>
        <begin position="675"/>
        <end position="688"/>
    </location>
</feature>
<feature type="compositionally biased region" description="Basic and acidic residues" evidence="1">
    <location>
        <begin position="814"/>
        <end position="825"/>
    </location>
</feature>
<evidence type="ECO:0000313" key="2">
    <source>
        <dbReference type="EMBL" id="GEU92259.1"/>
    </source>
</evidence>
<feature type="compositionally biased region" description="Low complexity" evidence="1">
    <location>
        <begin position="431"/>
        <end position="446"/>
    </location>
</feature>